<comment type="cofactor">
    <cofactor evidence="3 4">
        <name>Zn(2+)</name>
        <dbReference type="ChEBI" id="CHEBI:29105"/>
    </cofactor>
    <text evidence="3 4">Binds 1 zinc ion per subunit.</text>
</comment>
<sequence>MASTLILFILFIGCSCGHPIDDYDPINFPMENPDLFGGDMLGFDSEDRSAVVDKRQLCERGVVPFVEETGMDKTVIRWILQKAFDQFQKNTCIKFVPRTTEKDYIRLFPGQGCYSNVGKTGGAQPVSLGENCGWEGAIVHELGHAIGFYHEQNRSDRDKYIRILWQNIRTGKEDQFFLLKPHENQLLTSFDYESIMLYGSLTFSKDWRAKLRTMETLDGGWLKDPMSKGKLSQKDIQRINMLYKCP</sequence>
<evidence type="ECO:0000256" key="2">
    <source>
        <dbReference type="ARBA" id="ARBA00025529"/>
    </source>
</evidence>
<dbReference type="GO" id="GO:0004222">
    <property type="term" value="F:metalloendopeptidase activity"/>
    <property type="evidence" value="ECO:0007669"/>
    <property type="project" value="UniProtKB-UniRule"/>
</dbReference>
<proteinExistence type="evidence at transcript level"/>
<organism evidence="6">
    <name type="scientific">Parasteatoda tepidariorum</name>
    <name type="common">Common house spider</name>
    <name type="synonym">Achaearanea tepidariorum</name>
    <dbReference type="NCBI Taxonomy" id="114398"/>
    <lineage>
        <taxon>Eukaryota</taxon>
        <taxon>Metazoa</taxon>
        <taxon>Ecdysozoa</taxon>
        <taxon>Arthropoda</taxon>
        <taxon>Chelicerata</taxon>
        <taxon>Arachnida</taxon>
        <taxon>Araneae</taxon>
        <taxon>Araneomorphae</taxon>
        <taxon>Entelegynae</taxon>
        <taxon>Araneoidea</taxon>
        <taxon>Theridiidae</taxon>
        <taxon>Parasteatoda</taxon>
    </lineage>
</organism>
<feature type="signal peptide" evidence="4">
    <location>
        <begin position="1"/>
        <end position="17"/>
    </location>
</feature>
<evidence type="ECO:0000256" key="1">
    <source>
        <dbReference type="ARBA" id="ARBA00011245"/>
    </source>
</evidence>
<keyword evidence="3 4" id="KW-0645">Protease</keyword>
<dbReference type="Pfam" id="PF01400">
    <property type="entry name" value="Astacin"/>
    <property type="match status" value="1"/>
</dbReference>
<evidence type="ECO:0000256" key="3">
    <source>
        <dbReference type="PROSITE-ProRule" id="PRU01211"/>
    </source>
</evidence>
<feature type="chain" id="PRO_5014489583" description="Metalloendopeptidase" evidence="4">
    <location>
        <begin position="18"/>
        <end position="246"/>
    </location>
</feature>
<dbReference type="EMBL" id="IAAA01003709">
    <property type="protein sequence ID" value="LAA01052.1"/>
    <property type="molecule type" value="mRNA"/>
</dbReference>
<dbReference type="AlphaFoldDB" id="A0A2L2XYM1"/>
<evidence type="ECO:0000313" key="6">
    <source>
        <dbReference type="EMBL" id="LAA01052.1"/>
    </source>
</evidence>
<dbReference type="InterPro" id="IPR001506">
    <property type="entry name" value="Peptidase_M12A"/>
</dbReference>
<feature type="binding site" evidence="3">
    <location>
        <position position="140"/>
    </location>
    <ligand>
        <name>Zn(2+)</name>
        <dbReference type="ChEBI" id="CHEBI:29105"/>
        <note>catalytic</note>
    </ligand>
</feature>
<name>A0A2L2XYM1_PARTP</name>
<evidence type="ECO:0000256" key="4">
    <source>
        <dbReference type="RuleBase" id="RU361183"/>
    </source>
</evidence>
<dbReference type="SUPFAM" id="SSF55486">
    <property type="entry name" value="Metalloproteases ('zincins'), catalytic domain"/>
    <property type="match status" value="1"/>
</dbReference>
<keyword evidence="3 4" id="KW-0378">Hydrolase</keyword>
<dbReference type="PRINTS" id="PR00480">
    <property type="entry name" value="ASTACIN"/>
</dbReference>
<keyword evidence="4" id="KW-0732">Signal</keyword>
<dbReference type="OrthoDB" id="291007at2759"/>
<feature type="active site" evidence="3">
    <location>
        <position position="141"/>
    </location>
</feature>
<dbReference type="PANTHER" id="PTHR10127:SF883">
    <property type="entry name" value="ZINC METALLOPROTEINASE NAS-8"/>
    <property type="match status" value="1"/>
</dbReference>
<dbReference type="PROSITE" id="PS51864">
    <property type="entry name" value="ASTACIN"/>
    <property type="match status" value="1"/>
</dbReference>
<protein>
    <recommendedName>
        <fullName evidence="4">Metalloendopeptidase</fullName>
        <ecNumber evidence="4">3.4.24.-</ecNumber>
    </recommendedName>
</protein>
<keyword evidence="3 4" id="KW-0482">Metalloprotease</keyword>
<reference evidence="6" key="1">
    <citation type="journal article" date="2016" name="Mol. Ecol. Resour.">
        <title>Evaluation of the impact of RNA preservation methods of spiders for de novo transcriptome assembly.</title>
        <authorList>
            <person name="Kono N."/>
            <person name="Nakamura H."/>
            <person name="Ito Y."/>
            <person name="Tomita M."/>
            <person name="Arakawa K."/>
        </authorList>
    </citation>
    <scope>NUCLEOTIDE SEQUENCE</scope>
    <source>
        <tissue evidence="6">Whole body</tissue>
    </source>
</reference>
<dbReference type="EC" id="3.4.24.-" evidence="4"/>
<keyword evidence="3 4" id="KW-0862">Zinc</keyword>
<feature type="domain" description="Peptidase M12A" evidence="5">
    <location>
        <begin position="49"/>
        <end position="246"/>
    </location>
</feature>
<comment type="function">
    <text evidence="2">Zinc metalloprotease. Provoques deadhesion of endothelial cells from cell cultures, and also degradation of fibronectin, fibrinogen and gelatin in vitro. Its role in the venom is not fully understood but it might act as a spreading factor that facilitates diffusion of other venom toxins. Alternatively, it might be involved in the proteolytic processing of other venom toxins or it might play a role in extra-oral digestion of prey.</text>
</comment>
<dbReference type="CDD" id="cd04280">
    <property type="entry name" value="ZnMc_astacin_like"/>
    <property type="match status" value="1"/>
</dbReference>
<dbReference type="PANTHER" id="PTHR10127">
    <property type="entry name" value="DISCOIDIN, CUB, EGF, LAMININ , AND ZINC METALLOPROTEASE DOMAIN CONTAINING"/>
    <property type="match status" value="1"/>
</dbReference>
<feature type="binding site" evidence="3">
    <location>
        <position position="144"/>
    </location>
    <ligand>
        <name>Zn(2+)</name>
        <dbReference type="ChEBI" id="CHEBI:29105"/>
        <note>catalytic</note>
    </ligand>
</feature>
<dbReference type="GO" id="GO:0006508">
    <property type="term" value="P:proteolysis"/>
    <property type="evidence" value="ECO:0007669"/>
    <property type="project" value="UniProtKB-KW"/>
</dbReference>
<dbReference type="InterPro" id="IPR024079">
    <property type="entry name" value="MetalloPept_cat_dom_sf"/>
</dbReference>
<keyword evidence="3 4" id="KW-0479">Metal-binding</keyword>
<feature type="binding site" evidence="3">
    <location>
        <position position="150"/>
    </location>
    <ligand>
        <name>Zn(2+)</name>
        <dbReference type="ChEBI" id="CHEBI:29105"/>
        <note>catalytic</note>
    </ligand>
</feature>
<dbReference type="InterPro" id="IPR006026">
    <property type="entry name" value="Peptidase_Metallo"/>
</dbReference>
<accession>A0A2L2XYM1</accession>
<dbReference type="Gene3D" id="3.40.390.10">
    <property type="entry name" value="Collagenase (Catalytic Domain)"/>
    <property type="match status" value="1"/>
</dbReference>
<dbReference type="SMART" id="SM00235">
    <property type="entry name" value="ZnMc"/>
    <property type="match status" value="1"/>
</dbReference>
<comment type="caution">
    <text evidence="3">Lacks conserved residue(s) required for the propagation of feature annotation.</text>
</comment>
<dbReference type="InterPro" id="IPR034035">
    <property type="entry name" value="Astacin-like_dom"/>
</dbReference>
<evidence type="ECO:0000259" key="5">
    <source>
        <dbReference type="PROSITE" id="PS51864"/>
    </source>
</evidence>
<comment type="subunit">
    <text evidence="1">Monomer.</text>
</comment>
<dbReference type="GO" id="GO:0008270">
    <property type="term" value="F:zinc ion binding"/>
    <property type="evidence" value="ECO:0007669"/>
    <property type="project" value="UniProtKB-UniRule"/>
</dbReference>